<dbReference type="RefSeq" id="XP_024740991.1">
    <property type="nucleotide sequence ID" value="XM_024874145.1"/>
</dbReference>
<keyword evidence="3" id="KW-1185">Reference proteome</keyword>
<dbReference type="GeneID" id="36582225"/>
<dbReference type="InterPro" id="IPR053206">
    <property type="entry name" value="Dimeric_xanthone_biosynth"/>
</dbReference>
<dbReference type="Gene3D" id="1.20.120.520">
    <property type="entry name" value="nmb1532 protein domain like"/>
    <property type="match status" value="1"/>
</dbReference>
<dbReference type="InParanoid" id="A0A2J6TM63"/>
<dbReference type="Proteomes" id="UP000235371">
    <property type="component" value="Unassembled WGS sequence"/>
</dbReference>
<dbReference type="InterPro" id="IPR012312">
    <property type="entry name" value="Hemerythrin-like"/>
</dbReference>
<dbReference type="Pfam" id="PF01814">
    <property type="entry name" value="Hemerythrin"/>
    <property type="match status" value="1"/>
</dbReference>
<dbReference type="CDD" id="cd12108">
    <property type="entry name" value="Hr-like"/>
    <property type="match status" value="1"/>
</dbReference>
<gene>
    <name evidence="2" type="ORF">K444DRAFT_521700</name>
</gene>
<evidence type="ECO:0000313" key="2">
    <source>
        <dbReference type="EMBL" id="PMD64087.1"/>
    </source>
</evidence>
<dbReference type="EMBL" id="KZ613774">
    <property type="protein sequence ID" value="PMD64087.1"/>
    <property type="molecule type" value="Genomic_DNA"/>
</dbReference>
<evidence type="ECO:0000313" key="3">
    <source>
        <dbReference type="Proteomes" id="UP000235371"/>
    </source>
</evidence>
<name>A0A2J6TM63_9HELO</name>
<sequence length="261" mass="29872">MSLTIRQDRLADGPFKLIETPVHAQIATNSQKPYDQYVEGASIMALSHNVIIRGLNSIYRQATHLKPKDHADFIAYSKCWYEVLDAHHTSEDTSLFPQIEAKTGERGLMEANVQQHHAFLPGLQAYLEYLNSVTQTPEVFSGTRLNAIIDSFAPTLLVHLSDEIPTLLSLSRFGSQFRFLDGINLEAKKSPLHLSITGGVPFFFRNLDVEYEDGLWRGWPEIPGLVWWVMQRTFVAWNWRLWRFASCDEKGRLRDLPALED</sequence>
<evidence type="ECO:0000259" key="1">
    <source>
        <dbReference type="Pfam" id="PF01814"/>
    </source>
</evidence>
<proteinExistence type="predicted"/>
<dbReference type="AlphaFoldDB" id="A0A2J6TM63"/>
<organism evidence="2 3">
    <name type="scientific">Hyaloscypha bicolor E</name>
    <dbReference type="NCBI Taxonomy" id="1095630"/>
    <lineage>
        <taxon>Eukaryota</taxon>
        <taxon>Fungi</taxon>
        <taxon>Dikarya</taxon>
        <taxon>Ascomycota</taxon>
        <taxon>Pezizomycotina</taxon>
        <taxon>Leotiomycetes</taxon>
        <taxon>Helotiales</taxon>
        <taxon>Hyaloscyphaceae</taxon>
        <taxon>Hyaloscypha</taxon>
        <taxon>Hyaloscypha bicolor</taxon>
    </lineage>
</organism>
<dbReference type="OrthoDB" id="58416at2759"/>
<dbReference type="STRING" id="1095630.A0A2J6TM63"/>
<accession>A0A2J6TM63</accession>
<reference evidence="2 3" key="1">
    <citation type="submission" date="2016-04" db="EMBL/GenBank/DDBJ databases">
        <title>A degradative enzymes factory behind the ericoid mycorrhizal symbiosis.</title>
        <authorList>
            <consortium name="DOE Joint Genome Institute"/>
            <person name="Martino E."/>
            <person name="Morin E."/>
            <person name="Grelet G."/>
            <person name="Kuo A."/>
            <person name="Kohler A."/>
            <person name="Daghino S."/>
            <person name="Barry K."/>
            <person name="Choi C."/>
            <person name="Cichocki N."/>
            <person name="Clum A."/>
            <person name="Copeland A."/>
            <person name="Hainaut M."/>
            <person name="Haridas S."/>
            <person name="Labutti K."/>
            <person name="Lindquist E."/>
            <person name="Lipzen A."/>
            <person name="Khouja H.-R."/>
            <person name="Murat C."/>
            <person name="Ohm R."/>
            <person name="Olson A."/>
            <person name="Spatafora J."/>
            <person name="Veneault-Fourrey C."/>
            <person name="Henrissat B."/>
            <person name="Grigoriev I."/>
            <person name="Martin F."/>
            <person name="Perotto S."/>
        </authorList>
    </citation>
    <scope>NUCLEOTIDE SEQUENCE [LARGE SCALE GENOMIC DNA]</scope>
    <source>
        <strain evidence="2 3">E</strain>
    </source>
</reference>
<protein>
    <recommendedName>
        <fullName evidence="1">Hemerythrin-like domain-containing protein</fullName>
    </recommendedName>
</protein>
<dbReference type="PANTHER" id="PTHR38048">
    <property type="entry name" value="EXPRESSED PROTEIN"/>
    <property type="match status" value="1"/>
</dbReference>
<feature type="domain" description="Hemerythrin-like" evidence="1">
    <location>
        <begin position="42"/>
        <end position="152"/>
    </location>
</feature>
<dbReference type="PANTHER" id="PTHR38048:SF2">
    <property type="entry name" value="HEMERYTHRIN-LIKE DOMAIN-CONTAINING PROTEIN"/>
    <property type="match status" value="1"/>
</dbReference>